<dbReference type="EMBL" id="BANU01000042">
    <property type="protein sequence ID" value="GAC62753.1"/>
    <property type="molecule type" value="Genomic_DNA"/>
</dbReference>
<evidence type="ECO:0008006" key="3">
    <source>
        <dbReference type="Google" id="ProtNLM"/>
    </source>
</evidence>
<evidence type="ECO:0000313" key="1">
    <source>
        <dbReference type="EMBL" id="GAC62753.1"/>
    </source>
</evidence>
<sequence length="364" mass="41556">MMRWLHRRAGGAKLLHELAQRAHHESLSHELLDQCPPSYALHRLRDLLVHAGILAERDELLERIEQWLEHALGERPAHHIALVRPFATWHVLRRARRRSNRRPVTVSAATYVRSQIAISLEFLTWLDERGKTLPTTDQADIDVWLDGGSEYRYFVTTFIEWSKGRKLCSDLTVPQRPSADPSNLLTEEDRWDMLDRCLHDDELPLDVRVTGALVLLYGRTTTSIATLTCGRIDVVDQETYLRFDEGPALVPPALAALLTTLRDNRVGRETFYQTELATRFLFPGRSPGRPMASAVLARKLRHHGIEPLPARHSARSAWARDIPAPIAADLLGVNISTATKWSSRTRRDWADYLLARSEEQQDES</sequence>
<reference evidence="1 2" key="1">
    <citation type="submission" date="2012-12" db="EMBL/GenBank/DDBJ databases">
        <title>Whole genome shotgun sequence of Gordonia sihwensis NBRC 108236.</title>
        <authorList>
            <person name="Yoshida I."/>
            <person name="Hosoyama A."/>
            <person name="Tsuchikane K."/>
            <person name="Ando Y."/>
            <person name="Baba S."/>
            <person name="Ohji S."/>
            <person name="Hamada M."/>
            <person name="Tamura T."/>
            <person name="Yamazoe A."/>
            <person name="Yamazaki S."/>
            <person name="Fujita N."/>
        </authorList>
    </citation>
    <scope>NUCLEOTIDE SEQUENCE [LARGE SCALE GENOMIC DNA]</scope>
    <source>
        <strain evidence="1 2">NBRC 108236</strain>
    </source>
</reference>
<evidence type="ECO:0000313" key="2">
    <source>
        <dbReference type="Proteomes" id="UP000035083"/>
    </source>
</evidence>
<organism evidence="1 2">
    <name type="scientific">Gordonia sihwensis NBRC 108236</name>
    <dbReference type="NCBI Taxonomy" id="1223544"/>
    <lineage>
        <taxon>Bacteria</taxon>
        <taxon>Bacillati</taxon>
        <taxon>Actinomycetota</taxon>
        <taxon>Actinomycetes</taxon>
        <taxon>Mycobacteriales</taxon>
        <taxon>Gordoniaceae</taxon>
        <taxon>Gordonia</taxon>
    </lineage>
</organism>
<protein>
    <recommendedName>
        <fullName evidence="3">Tyr recombinase domain-containing protein</fullName>
    </recommendedName>
</protein>
<gene>
    <name evidence="1" type="ORF">GSI01S_42_00120</name>
</gene>
<accession>L7LRS3</accession>
<dbReference type="Proteomes" id="UP000035083">
    <property type="component" value="Unassembled WGS sequence"/>
</dbReference>
<keyword evidence="2" id="KW-1185">Reference proteome</keyword>
<dbReference type="eggNOG" id="COG4974">
    <property type="taxonomic scope" value="Bacteria"/>
</dbReference>
<name>L7LRS3_9ACTN</name>
<proteinExistence type="predicted"/>
<comment type="caution">
    <text evidence="1">The sequence shown here is derived from an EMBL/GenBank/DDBJ whole genome shotgun (WGS) entry which is preliminary data.</text>
</comment>
<dbReference type="AlphaFoldDB" id="L7LRS3"/>